<evidence type="ECO:0000256" key="1">
    <source>
        <dbReference type="ARBA" id="ARBA00006711"/>
    </source>
</evidence>
<reference evidence="14 18" key="4">
    <citation type="submission" date="2018-04" db="EMBL/GenBank/DDBJ databases">
        <title>Complete genome sequences of Helicobacter pylori.</title>
        <authorList>
            <person name="Palau M."/>
            <person name="Minana-Galbis D."/>
        </authorList>
    </citation>
    <scope>NUCLEOTIDE SEQUENCE [LARGE SCALE GENOMIC DNA]</scope>
    <source>
        <strain evidence="14 18">B126</strain>
    </source>
</reference>
<reference evidence="16 20" key="6">
    <citation type="submission" date="2018-11" db="EMBL/GenBank/DDBJ databases">
        <title>The project aimed at sequencing of H. pylori N6 laboratory stock and two of its isogenic mutants deficient in activity of a serine protease HtrA in order to find the possible suppressor mutations.</title>
        <authorList>
            <person name="Strapagiel D."/>
            <person name="Lach J."/>
            <person name="Zarzecka U."/>
            <person name="Backert S."/>
            <person name="Pawlik A."/>
        </authorList>
    </citation>
    <scope>NUCLEOTIDE SEQUENCE [LARGE SCALE GENOMIC DNA]</scope>
    <source>
        <strain evidence="16 20">N6</strain>
    </source>
</reference>
<dbReference type="AlphaFoldDB" id="A0A1V3AIQ9"/>
<gene>
    <name evidence="11" type="primary">rpoZ</name>
    <name evidence="13" type="ORF">B0X64_05085</name>
    <name evidence="12" type="ORF">C2842_03965</name>
    <name evidence="14" type="ORF">DD776_04210</name>
    <name evidence="15" type="ORF">EC574_01890</name>
    <name evidence="16" type="ORF">EGM89_01515</name>
</gene>
<evidence type="ECO:0000256" key="10">
    <source>
        <dbReference type="ARBA" id="ARBA00048552"/>
    </source>
</evidence>
<keyword evidence="6 11" id="KW-0548">Nucleotidyltransferase</keyword>
<dbReference type="Proteomes" id="UP000288704">
    <property type="component" value="Unassembled WGS sequence"/>
</dbReference>
<evidence type="ECO:0000256" key="7">
    <source>
        <dbReference type="ARBA" id="ARBA00023163"/>
    </source>
</evidence>
<organism evidence="15 19">
    <name type="scientific">Helicobacter pylori</name>
    <name type="common">Campylobacter pylori</name>
    <dbReference type="NCBI Taxonomy" id="210"/>
    <lineage>
        <taxon>Bacteria</taxon>
        <taxon>Pseudomonadati</taxon>
        <taxon>Campylobacterota</taxon>
        <taxon>Epsilonproteobacteria</taxon>
        <taxon>Campylobacterales</taxon>
        <taxon>Helicobacteraceae</taxon>
        <taxon>Helicobacter</taxon>
    </lineage>
</organism>
<comment type="function">
    <text evidence="11">Promotes RNA polymerase assembly. Latches the N- and C-terminal regions of the beta' subunit thereby facilitating its interaction with the beta and alpha subunits.</text>
</comment>
<keyword evidence="4 11" id="KW-0240">DNA-directed RNA polymerase</keyword>
<dbReference type="EMBL" id="MUPN01000399">
    <property type="protein sequence ID" value="OOQ40093.1"/>
    <property type="molecule type" value="Genomic_DNA"/>
</dbReference>
<dbReference type="Proteomes" id="UP000319650">
    <property type="component" value="Unassembled WGS sequence"/>
</dbReference>
<dbReference type="EMBL" id="QEHH01000018">
    <property type="protein sequence ID" value="RKV59603.1"/>
    <property type="molecule type" value="Genomic_DNA"/>
</dbReference>
<keyword evidence="7 11" id="KW-0804">Transcription</keyword>
<dbReference type="EC" id="2.7.7.6" evidence="2 11"/>
<name>A0A1V3AIQ9_HELPX</name>
<evidence type="ECO:0000256" key="8">
    <source>
        <dbReference type="ARBA" id="ARBA00029924"/>
    </source>
</evidence>
<dbReference type="EMBL" id="RJIC01000002">
    <property type="protein sequence ID" value="RVZ65049.1"/>
    <property type="molecule type" value="Genomic_DNA"/>
</dbReference>
<dbReference type="InterPro" id="IPR006110">
    <property type="entry name" value="Pol_omega/Rpo6/RPB6"/>
</dbReference>
<evidence type="ECO:0000313" key="19">
    <source>
        <dbReference type="Proteomes" id="UP000288704"/>
    </source>
</evidence>
<evidence type="ECO:0000313" key="17">
    <source>
        <dbReference type="Proteomes" id="UP000236568"/>
    </source>
</evidence>
<dbReference type="Proteomes" id="UP000236568">
    <property type="component" value="Chromosome"/>
</dbReference>
<reference evidence="12 17" key="2">
    <citation type="submission" date="2018-01" db="EMBL/GenBank/DDBJ databases">
        <authorList>
            <person name="Morgan R.D."/>
        </authorList>
    </citation>
    <scope>NUCLEOTIDE SEQUENCE [LARGE SCALE GENOMIC DNA]</scope>
    <source>
        <strain evidence="12 17">26695-dRdM2</strain>
    </source>
</reference>
<evidence type="ECO:0000313" key="21">
    <source>
        <dbReference type="Proteomes" id="UP000319650"/>
    </source>
</evidence>
<evidence type="ECO:0000256" key="9">
    <source>
        <dbReference type="ARBA" id="ARBA00030998"/>
    </source>
</evidence>
<comment type="catalytic activity">
    <reaction evidence="10 11">
        <text>RNA(n) + a ribonucleoside 5'-triphosphate = RNA(n+1) + diphosphate</text>
        <dbReference type="Rhea" id="RHEA:21248"/>
        <dbReference type="Rhea" id="RHEA-COMP:14527"/>
        <dbReference type="Rhea" id="RHEA-COMP:17342"/>
        <dbReference type="ChEBI" id="CHEBI:33019"/>
        <dbReference type="ChEBI" id="CHEBI:61557"/>
        <dbReference type="ChEBI" id="CHEBI:140395"/>
        <dbReference type="EC" id="2.7.7.6"/>
    </reaction>
</comment>
<dbReference type="NCBIfam" id="NF001579">
    <property type="entry name" value="PRK00392.6-2"/>
    <property type="match status" value="1"/>
</dbReference>
<dbReference type="InterPro" id="IPR003716">
    <property type="entry name" value="DNA-dir_RNA_pol_omega"/>
</dbReference>
<evidence type="ECO:0000256" key="2">
    <source>
        <dbReference type="ARBA" id="ARBA00012418"/>
    </source>
</evidence>
<dbReference type="SMART" id="SM01409">
    <property type="entry name" value="RNA_pol_Rpb6"/>
    <property type="match status" value="1"/>
</dbReference>
<dbReference type="InterPro" id="IPR036161">
    <property type="entry name" value="RPB6/omega-like_sf"/>
</dbReference>
<dbReference type="SUPFAM" id="SSF63562">
    <property type="entry name" value="RPB6/omega subunit-like"/>
    <property type="match status" value="1"/>
</dbReference>
<protein>
    <recommendedName>
        <fullName evidence="3 11">DNA-directed RNA polymerase subunit omega</fullName>
        <shortName evidence="11">RNAP omega subunit</shortName>
        <ecNumber evidence="2 11">2.7.7.6</ecNumber>
    </recommendedName>
    <alternativeName>
        <fullName evidence="9 11">RNA polymerase omega subunit</fullName>
    </alternativeName>
    <alternativeName>
        <fullName evidence="8 11">Transcriptase subunit omega</fullName>
    </alternativeName>
</protein>
<evidence type="ECO:0000313" key="18">
    <source>
        <dbReference type="Proteomes" id="UP000279456"/>
    </source>
</evidence>
<proteinExistence type="inferred from homology"/>
<dbReference type="HAMAP" id="MF_00366">
    <property type="entry name" value="RNApol_bact_RpoZ"/>
    <property type="match status" value="1"/>
</dbReference>
<evidence type="ECO:0000313" key="16">
    <source>
        <dbReference type="EMBL" id="TLR86396.1"/>
    </source>
</evidence>
<dbReference type="GO" id="GO:0000428">
    <property type="term" value="C:DNA-directed RNA polymerase complex"/>
    <property type="evidence" value="ECO:0007669"/>
    <property type="project" value="UniProtKB-KW"/>
</dbReference>
<evidence type="ECO:0000256" key="6">
    <source>
        <dbReference type="ARBA" id="ARBA00022695"/>
    </source>
</evidence>
<evidence type="ECO:0000256" key="11">
    <source>
        <dbReference type="HAMAP-Rule" id="MF_00366"/>
    </source>
</evidence>
<dbReference type="Gene3D" id="3.90.940.10">
    <property type="match status" value="1"/>
</dbReference>
<dbReference type="EMBL" id="VAPN01000001">
    <property type="protein sequence ID" value="TLR86396.1"/>
    <property type="molecule type" value="Genomic_DNA"/>
</dbReference>
<dbReference type="GO" id="GO:0003677">
    <property type="term" value="F:DNA binding"/>
    <property type="evidence" value="ECO:0007669"/>
    <property type="project" value="UniProtKB-UniRule"/>
</dbReference>
<dbReference type="Proteomes" id="UP000279456">
    <property type="component" value="Unassembled WGS sequence"/>
</dbReference>
<dbReference type="EMBL" id="CP026324">
    <property type="protein sequence ID" value="AUV79446.1"/>
    <property type="molecule type" value="Genomic_DNA"/>
</dbReference>
<dbReference type="NCBIfam" id="TIGR00690">
    <property type="entry name" value="rpoZ"/>
    <property type="match status" value="1"/>
</dbReference>
<dbReference type="GO" id="GO:0003899">
    <property type="term" value="F:DNA-directed RNA polymerase activity"/>
    <property type="evidence" value="ECO:0007669"/>
    <property type="project" value="UniProtKB-UniRule"/>
</dbReference>
<keyword evidence="5 11" id="KW-0808">Transferase</keyword>
<evidence type="ECO:0000256" key="5">
    <source>
        <dbReference type="ARBA" id="ARBA00022679"/>
    </source>
</evidence>
<evidence type="ECO:0000256" key="4">
    <source>
        <dbReference type="ARBA" id="ARBA00022478"/>
    </source>
</evidence>
<accession>A0A1V3AIQ9</accession>
<evidence type="ECO:0000313" key="15">
    <source>
        <dbReference type="EMBL" id="RVZ65049.1"/>
    </source>
</evidence>
<comment type="similarity">
    <text evidence="1 11">Belongs to the RNA polymerase subunit omega family.</text>
</comment>
<dbReference type="GO" id="GO:0006351">
    <property type="term" value="P:DNA-templated transcription"/>
    <property type="evidence" value="ECO:0007669"/>
    <property type="project" value="UniProtKB-UniRule"/>
</dbReference>
<reference evidence="12 17" key="3">
    <citation type="submission" date="2018-02" db="EMBL/GenBank/DDBJ databases">
        <title>N4-cytosine DNA methylation regulates transcription and pathogenesis in Helicobacter pylori.</title>
        <authorList>
            <person name="Kumar S."/>
            <person name="Karmakar B.C."/>
            <person name="Nagarajan D."/>
            <person name="Mukhopadhyay A.K."/>
            <person name="Rao D.N."/>
        </authorList>
    </citation>
    <scope>NUCLEOTIDE SEQUENCE [LARGE SCALE GENOMIC DNA]</scope>
    <source>
        <strain evidence="12 17">26695-dRdM2</strain>
    </source>
</reference>
<dbReference type="Proteomes" id="UP000306692">
    <property type="component" value="Unassembled WGS sequence"/>
</dbReference>
<sequence length="84" mass="9717">MDRTQNKRISLKKERTESLVAQALKNIGNDRYMLDNLVFARVKQLNAGAKTLVNMDPKRHKLVDIAIREIAEGKIDIDRIDERN</sequence>
<reference evidence="15 19" key="5">
    <citation type="submission" date="2018-10" db="EMBL/GenBank/DDBJ databases">
        <title>Genetic determinants and prediction of antibiotic resistance phenotypes in Helicobacter pylori.</title>
        <authorList>
            <person name="Wagner K."/>
        </authorList>
    </citation>
    <scope>NUCLEOTIDE SEQUENCE [LARGE SCALE GENOMIC DNA]</scope>
    <source>
        <strain evidence="15 19">ZH117</strain>
    </source>
</reference>
<evidence type="ECO:0000313" key="20">
    <source>
        <dbReference type="Proteomes" id="UP000306692"/>
    </source>
</evidence>
<evidence type="ECO:0000313" key="13">
    <source>
        <dbReference type="EMBL" id="OOQ40093.1"/>
    </source>
</evidence>
<evidence type="ECO:0000256" key="3">
    <source>
        <dbReference type="ARBA" id="ARBA00013725"/>
    </source>
</evidence>
<evidence type="ECO:0000313" key="14">
    <source>
        <dbReference type="EMBL" id="RKV59603.1"/>
    </source>
</evidence>
<dbReference type="Pfam" id="PF01192">
    <property type="entry name" value="RNA_pol_Rpb6"/>
    <property type="match status" value="1"/>
</dbReference>
<reference evidence="13 21" key="1">
    <citation type="journal article" date="2017" name="Front. Cell. Infect. Microbiol.">
        <title>Whole Genome Sequence and Phylogenetic Analysis Show Helicobacter pylori Strains from Latin America Have Followed a Unique Evolution Pathway.</title>
        <authorList>
            <person name="Munoz-Ramirez Z.Y."/>
            <person name="Mendez-Tenorio A."/>
            <person name="Kato I."/>
            <person name="Bravo M.M."/>
            <person name="Rizzato C."/>
            <person name="Thorell K."/>
            <person name="Torres R.C."/>
            <person name="Aviles-Jimenez F."/>
            <person name="Camorlinga M."/>
            <person name="Canzian F."/>
            <person name="Torres J."/>
        </authorList>
    </citation>
    <scope>NUCLEOTIDE SEQUENCE [LARGE SCALE GENOMIC DNA]</scope>
    <source>
        <strain evidence="13 21">CM22351</strain>
    </source>
</reference>
<comment type="subunit">
    <text evidence="11">The RNAP catalytic core consists of 2 alpha, 1 beta, 1 beta' and 1 omega subunit. When a sigma factor is associated with the core the holoenzyme is formed, which can initiate transcription.</text>
</comment>
<evidence type="ECO:0000313" key="12">
    <source>
        <dbReference type="EMBL" id="AUV79446.1"/>
    </source>
</evidence>